<dbReference type="GO" id="GO:0019290">
    <property type="term" value="P:siderophore biosynthetic process"/>
    <property type="evidence" value="ECO:0007669"/>
    <property type="project" value="TreeGrafter"/>
</dbReference>
<dbReference type="HOGENOM" id="CLU_181321_0_1_6"/>
<protein>
    <recommendedName>
        <fullName evidence="1">MbtH-like domain-containing protein</fullName>
    </recommendedName>
</protein>
<dbReference type="STRING" id="1445510.YC6258_03436"/>
<keyword evidence="3" id="KW-1185">Reference proteome</keyword>
<dbReference type="EMBL" id="CP007142">
    <property type="protein sequence ID" value="AJQ95472.1"/>
    <property type="molecule type" value="Genomic_DNA"/>
</dbReference>
<dbReference type="OrthoDB" id="7584480at2"/>
<evidence type="ECO:0000313" key="3">
    <source>
        <dbReference type="Proteomes" id="UP000032266"/>
    </source>
</evidence>
<dbReference type="SUPFAM" id="SSF160582">
    <property type="entry name" value="MbtH-like"/>
    <property type="match status" value="1"/>
</dbReference>
<dbReference type="InterPro" id="IPR005153">
    <property type="entry name" value="MbtH-like_dom"/>
</dbReference>
<dbReference type="PANTHER" id="PTHR38444">
    <property type="entry name" value="ENTEROBACTIN BIOSYNTHESIS PROTEIN YBDZ"/>
    <property type="match status" value="1"/>
</dbReference>
<reference evidence="2 3" key="1">
    <citation type="submission" date="2014-01" db="EMBL/GenBank/DDBJ databases">
        <title>Full genme sequencing of cellulolytic bacterium Gynuella sunshinyii YC6258T gen. nov., sp. nov.</title>
        <authorList>
            <person name="Khan H."/>
            <person name="Chung E.J."/>
            <person name="Chung Y.R."/>
        </authorList>
    </citation>
    <scope>NUCLEOTIDE SEQUENCE [LARGE SCALE GENOMIC DNA]</scope>
    <source>
        <strain evidence="2 3">YC6258</strain>
    </source>
</reference>
<evidence type="ECO:0000259" key="1">
    <source>
        <dbReference type="SMART" id="SM00923"/>
    </source>
</evidence>
<dbReference type="InterPro" id="IPR038020">
    <property type="entry name" value="MbtH-like_sf"/>
</dbReference>
<gene>
    <name evidence="2" type="ORF">YC6258_03436</name>
</gene>
<dbReference type="PANTHER" id="PTHR38444:SF1">
    <property type="entry name" value="ENTEROBACTIN BIOSYNTHESIS PROTEIN YBDZ"/>
    <property type="match status" value="1"/>
</dbReference>
<feature type="domain" description="MbtH-like" evidence="1">
    <location>
        <begin position="1"/>
        <end position="51"/>
    </location>
</feature>
<dbReference type="Proteomes" id="UP000032266">
    <property type="component" value="Chromosome"/>
</dbReference>
<evidence type="ECO:0000313" key="2">
    <source>
        <dbReference type="EMBL" id="AJQ95472.1"/>
    </source>
</evidence>
<dbReference type="RefSeq" id="WP_044617767.1">
    <property type="nucleotide sequence ID" value="NZ_CP007142.1"/>
</dbReference>
<dbReference type="GO" id="GO:0005829">
    <property type="term" value="C:cytosol"/>
    <property type="evidence" value="ECO:0007669"/>
    <property type="project" value="TreeGrafter"/>
</dbReference>
<dbReference type="InterPro" id="IPR037407">
    <property type="entry name" value="MLP_fam"/>
</dbReference>
<accession>A0A0C5VL91</accession>
<dbReference type="SMART" id="SM00923">
    <property type="entry name" value="MbtH"/>
    <property type="match status" value="1"/>
</dbReference>
<dbReference type="AlphaFoldDB" id="A0A0C5VL91"/>
<dbReference type="Pfam" id="PF03621">
    <property type="entry name" value="MbtH"/>
    <property type="match status" value="1"/>
</dbReference>
<dbReference type="Gene3D" id="3.90.820.10">
    <property type="entry name" value="Structural Genomics, Unknown Function 30-nov-00 1gh9 Mol_id"/>
    <property type="match status" value="1"/>
</dbReference>
<name>A0A0C5VL91_9GAMM</name>
<organism evidence="2 3">
    <name type="scientific">Gynuella sunshinyii YC6258</name>
    <dbReference type="NCBI Taxonomy" id="1445510"/>
    <lineage>
        <taxon>Bacteria</taxon>
        <taxon>Pseudomonadati</taxon>
        <taxon>Pseudomonadota</taxon>
        <taxon>Gammaproteobacteria</taxon>
        <taxon>Oceanospirillales</taxon>
        <taxon>Saccharospirillaceae</taxon>
        <taxon>Gynuella</taxon>
    </lineage>
</organism>
<sequence length="71" mass="8167">MSFDDPDTHFEVVVNHEQQYAIWPSYKDIPGGWQKAGKCGLKDECLAYIKETWTDMRPKSLKDAMASNTNE</sequence>
<proteinExistence type="predicted"/>
<dbReference type="KEGG" id="gsn:YC6258_03436"/>